<sequence>MSWLMSSMSQSRKHHIMAQRSAMLLPGAILSTLAAVFLDELLLVPEYLGAECLPLVSPLRVRVAFVGQNESSAQHVTLQVQLLPWRPRLAAELLPLLSDGAAATTASAWDREGNPLFCASSALWDAIIYVAPKWQQWQWSSEWVGKTRHPRLPPDIELRRHVTPADEAAFDEAGVEVDPSAVDVSEGLQPSLVTLSTDPPLFRVRGLVS</sequence>
<accession>A0A7S3B7B7</accession>
<organism evidence="1">
    <name type="scientific">Haptolina ericina</name>
    <dbReference type="NCBI Taxonomy" id="156174"/>
    <lineage>
        <taxon>Eukaryota</taxon>
        <taxon>Haptista</taxon>
        <taxon>Haptophyta</taxon>
        <taxon>Prymnesiophyceae</taxon>
        <taxon>Prymnesiales</taxon>
        <taxon>Prymnesiaceae</taxon>
        <taxon>Haptolina</taxon>
    </lineage>
</organism>
<protein>
    <submittedName>
        <fullName evidence="1">Uncharacterized protein</fullName>
    </submittedName>
</protein>
<reference evidence="1" key="1">
    <citation type="submission" date="2021-01" db="EMBL/GenBank/DDBJ databases">
        <authorList>
            <person name="Corre E."/>
            <person name="Pelletier E."/>
            <person name="Niang G."/>
            <person name="Scheremetjew M."/>
            <person name="Finn R."/>
            <person name="Kale V."/>
            <person name="Holt S."/>
            <person name="Cochrane G."/>
            <person name="Meng A."/>
            <person name="Brown T."/>
            <person name="Cohen L."/>
        </authorList>
    </citation>
    <scope>NUCLEOTIDE SEQUENCE</scope>
    <source>
        <strain evidence="1">CCMP281</strain>
    </source>
</reference>
<dbReference type="EMBL" id="HBHX01045358">
    <property type="protein sequence ID" value="CAE0124570.1"/>
    <property type="molecule type" value="Transcribed_RNA"/>
</dbReference>
<name>A0A7S3B7B7_9EUKA</name>
<gene>
    <name evidence="1" type="ORF">HERI1096_LOCUS25123</name>
</gene>
<proteinExistence type="predicted"/>
<dbReference type="AlphaFoldDB" id="A0A7S3B7B7"/>
<evidence type="ECO:0000313" key="1">
    <source>
        <dbReference type="EMBL" id="CAE0124570.1"/>
    </source>
</evidence>